<dbReference type="InterPro" id="IPR037518">
    <property type="entry name" value="MPN"/>
</dbReference>
<dbReference type="KEGG" id="psua:FLK61_34845"/>
<dbReference type="PANTHER" id="PTHR30471:SF3">
    <property type="entry name" value="UPF0758 PROTEIN YEES-RELATED"/>
    <property type="match status" value="1"/>
</dbReference>
<evidence type="ECO:0000256" key="4">
    <source>
        <dbReference type="ARBA" id="ARBA00022801"/>
    </source>
</evidence>
<dbReference type="InterPro" id="IPR025657">
    <property type="entry name" value="RadC_JAB"/>
</dbReference>
<evidence type="ECO:0000256" key="2">
    <source>
        <dbReference type="ARBA" id="ARBA00022670"/>
    </source>
</evidence>
<proteinExistence type="inferred from homology"/>
<evidence type="ECO:0000259" key="7">
    <source>
        <dbReference type="PROSITE" id="PS50249"/>
    </source>
</evidence>
<evidence type="ECO:0000313" key="9">
    <source>
        <dbReference type="Proteomes" id="UP000318138"/>
    </source>
</evidence>
<sequence>MRPYDPSPSQEDIDVTQRIVECGKLLGIELLDHIIIGDDQYYSLKEKGYI</sequence>
<dbReference type="GO" id="GO:0006508">
    <property type="term" value="P:proteolysis"/>
    <property type="evidence" value="ECO:0007669"/>
    <property type="project" value="UniProtKB-KW"/>
</dbReference>
<keyword evidence="4" id="KW-0378">Hydrolase</keyword>
<dbReference type="EMBL" id="CP041372">
    <property type="protein sequence ID" value="QKS73282.1"/>
    <property type="molecule type" value="Genomic_DNA"/>
</dbReference>
<dbReference type="Pfam" id="PF04002">
    <property type="entry name" value="RadC"/>
    <property type="match status" value="1"/>
</dbReference>
<dbReference type="Proteomes" id="UP000318138">
    <property type="component" value="Chromosome"/>
</dbReference>
<evidence type="ECO:0000313" key="8">
    <source>
        <dbReference type="EMBL" id="QKS73282.1"/>
    </source>
</evidence>
<feature type="domain" description="MPN" evidence="7">
    <location>
        <begin position="1"/>
        <end position="50"/>
    </location>
</feature>
<dbReference type="GO" id="GO:0008237">
    <property type="term" value="F:metallopeptidase activity"/>
    <property type="evidence" value="ECO:0007669"/>
    <property type="project" value="UniProtKB-KW"/>
</dbReference>
<evidence type="ECO:0000256" key="6">
    <source>
        <dbReference type="ARBA" id="ARBA00023049"/>
    </source>
</evidence>
<name>A0A859FKF8_9BACI</name>
<accession>A0A859FKF8</accession>
<keyword evidence="6" id="KW-0482">Metalloprotease</keyword>
<keyword evidence="2" id="KW-0645">Protease</keyword>
<organism evidence="8 9">
    <name type="scientific">Paenalkalicoccus suaedae</name>
    <dbReference type="NCBI Taxonomy" id="2592382"/>
    <lineage>
        <taxon>Bacteria</taxon>
        <taxon>Bacillati</taxon>
        <taxon>Bacillota</taxon>
        <taxon>Bacilli</taxon>
        <taxon>Bacillales</taxon>
        <taxon>Bacillaceae</taxon>
        <taxon>Paenalkalicoccus</taxon>
    </lineage>
</organism>
<comment type="similarity">
    <text evidence="1">Belongs to the UPF0758 family.</text>
</comment>
<dbReference type="PROSITE" id="PS50249">
    <property type="entry name" value="MPN"/>
    <property type="match status" value="1"/>
</dbReference>
<dbReference type="InterPro" id="IPR001405">
    <property type="entry name" value="UPF0758"/>
</dbReference>
<dbReference type="PANTHER" id="PTHR30471">
    <property type="entry name" value="DNA REPAIR PROTEIN RADC"/>
    <property type="match status" value="1"/>
</dbReference>
<keyword evidence="9" id="KW-1185">Reference proteome</keyword>
<protein>
    <submittedName>
        <fullName evidence="8">DNA repair protein RadC</fullName>
    </submittedName>
</protein>
<keyword evidence="5" id="KW-0862">Zinc</keyword>
<evidence type="ECO:0000256" key="3">
    <source>
        <dbReference type="ARBA" id="ARBA00022723"/>
    </source>
</evidence>
<gene>
    <name evidence="8" type="ORF">FLK61_34845</name>
</gene>
<reference evidence="9" key="1">
    <citation type="submission" date="2019-07" db="EMBL/GenBank/DDBJ databases">
        <title>Bacillus alkalisoli sp. nov. isolated from saline soil.</title>
        <authorList>
            <person name="Sun J.-Q."/>
            <person name="Xu L."/>
        </authorList>
    </citation>
    <scope>NUCLEOTIDE SEQUENCE [LARGE SCALE GENOMIC DNA]</scope>
    <source>
        <strain evidence="9">M4U3P1</strain>
    </source>
</reference>
<dbReference type="AlphaFoldDB" id="A0A859FKF8"/>
<dbReference type="GO" id="GO:0046872">
    <property type="term" value="F:metal ion binding"/>
    <property type="evidence" value="ECO:0007669"/>
    <property type="project" value="UniProtKB-KW"/>
</dbReference>
<keyword evidence="3" id="KW-0479">Metal-binding</keyword>
<evidence type="ECO:0000256" key="5">
    <source>
        <dbReference type="ARBA" id="ARBA00022833"/>
    </source>
</evidence>
<evidence type="ECO:0000256" key="1">
    <source>
        <dbReference type="ARBA" id="ARBA00010243"/>
    </source>
</evidence>
<dbReference type="Gene3D" id="3.40.140.10">
    <property type="entry name" value="Cytidine Deaminase, domain 2"/>
    <property type="match status" value="1"/>
</dbReference>